<keyword evidence="1" id="KW-0812">Transmembrane</keyword>
<dbReference type="Proteomes" id="UP000292702">
    <property type="component" value="Unassembled WGS sequence"/>
</dbReference>
<feature type="transmembrane region" description="Helical" evidence="1">
    <location>
        <begin position="6"/>
        <end position="27"/>
    </location>
</feature>
<evidence type="ECO:0000259" key="2">
    <source>
        <dbReference type="Pfam" id="PF20151"/>
    </source>
</evidence>
<evidence type="ECO:0000313" key="3">
    <source>
        <dbReference type="EMBL" id="TCD65323.1"/>
    </source>
</evidence>
<feature type="transmembrane region" description="Helical" evidence="1">
    <location>
        <begin position="108"/>
        <end position="126"/>
    </location>
</feature>
<evidence type="ECO:0000256" key="1">
    <source>
        <dbReference type="SAM" id="Phobius"/>
    </source>
</evidence>
<dbReference type="Pfam" id="PF20151">
    <property type="entry name" value="DUF6533"/>
    <property type="match status" value="1"/>
</dbReference>
<keyword evidence="1" id="KW-1133">Transmembrane helix</keyword>
<protein>
    <recommendedName>
        <fullName evidence="2">DUF6533 domain-containing protein</fullName>
    </recommendedName>
</protein>
<comment type="caution">
    <text evidence="3">The sequence shown here is derived from an EMBL/GenBank/DDBJ whole genome shotgun (WGS) entry which is preliminary data.</text>
</comment>
<feature type="transmembrane region" description="Helical" evidence="1">
    <location>
        <begin position="75"/>
        <end position="96"/>
    </location>
</feature>
<gene>
    <name evidence="3" type="ORF">EIP91_002809</name>
</gene>
<sequence>MSGSEFVNDAFIYASFALLGYDTLLTFSREVQHVWTRKAGLVTVVFILQRWIRLLDGVIDQQTPVDVTSKFRCMGLVISDYCLVVLGFMGTAAFSTLRIWAIWGHARIPALCVLLVSAVTPSLYIYDYSRPTHFDFEDGQCYVLSDFLGTTLYNRIVAELLVLALTWVKTADVWRESLKVKGFKPSLTTLLLRDGTVYFSLLLILNIVVLVLDAIQFGLLGGTSFVYILDAVSANLTARFILDLRNVYVEQSHPHHDMSTIQFGVQSIAGNIGAPLRIEDSTWLSSPADDITDDNEDGYERAVLPLRAGLGLETEEVGLDTVLIGQDARIDGGIAERS</sequence>
<name>A0A4R0RF19_9APHY</name>
<proteinExistence type="predicted"/>
<dbReference type="EMBL" id="RWJN01000187">
    <property type="protein sequence ID" value="TCD65323.1"/>
    <property type="molecule type" value="Genomic_DNA"/>
</dbReference>
<dbReference type="InterPro" id="IPR045340">
    <property type="entry name" value="DUF6533"/>
</dbReference>
<evidence type="ECO:0000313" key="4">
    <source>
        <dbReference type="Proteomes" id="UP000292702"/>
    </source>
</evidence>
<reference evidence="3 4" key="1">
    <citation type="submission" date="2018-11" db="EMBL/GenBank/DDBJ databases">
        <title>Genome assembly of Steccherinum ochraceum LE-BIN_3174, the white-rot fungus of the Steccherinaceae family (The Residual Polyporoid clade, Polyporales, Basidiomycota).</title>
        <authorList>
            <person name="Fedorova T.V."/>
            <person name="Glazunova O.A."/>
            <person name="Landesman E.O."/>
            <person name="Moiseenko K.V."/>
            <person name="Psurtseva N.V."/>
            <person name="Savinova O.S."/>
            <person name="Shakhova N.V."/>
            <person name="Tyazhelova T.V."/>
            <person name="Vasina D.V."/>
        </authorList>
    </citation>
    <scope>NUCLEOTIDE SEQUENCE [LARGE SCALE GENOMIC DNA]</scope>
    <source>
        <strain evidence="3 4">LE-BIN_3174</strain>
    </source>
</reference>
<dbReference type="AlphaFoldDB" id="A0A4R0RF19"/>
<feature type="domain" description="DUF6533" evidence="2">
    <location>
        <begin position="12"/>
        <end position="52"/>
    </location>
</feature>
<keyword evidence="1" id="KW-0472">Membrane</keyword>
<keyword evidence="4" id="KW-1185">Reference proteome</keyword>
<accession>A0A4R0RF19</accession>
<feature type="transmembrane region" description="Helical" evidence="1">
    <location>
        <begin position="195"/>
        <end position="219"/>
    </location>
</feature>
<dbReference type="OrthoDB" id="2802838at2759"/>
<organism evidence="3 4">
    <name type="scientific">Steccherinum ochraceum</name>
    <dbReference type="NCBI Taxonomy" id="92696"/>
    <lineage>
        <taxon>Eukaryota</taxon>
        <taxon>Fungi</taxon>
        <taxon>Dikarya</taxon>
        <taxon>Basidiomycota</taxon>
        <taxon>Agaricomycotina</taxon>
        <taxon>Agaricomycetes</taxon>
        <taxon>Polyporales</taxon>
        <taxon>Steccherinaceae</taxon>
        <taxon>Steccherinum</taxon>
    </lineage>
</organism>